<evidence type="ECO:0000313" key="3">
    <source>
        <dbReference type="Proteomes" id="UP000184436"/>
    </source>
</evidence>
<protein>
    <recommendedName>
        <fullName evidence="4">DUF4847 domain-containing protein</fullName>
    </recommendedName>
</protein>
<evidence type="ECO:0000313" key="2">
    <source>
        <dbReference type="EMBL" id="SHE92956.1"/>
    </source>
</evidence>
<name>A0A1M4XHW0_9BACE</name>
<dbReference type="Pfam" id="PF16139">
    <property type="entry name" value="DUF4847"/>
    <property type="match status" value="1"/>
</dbReference>
<feature type="signal peptide" evidence="1">
    <location>
        <begin position="1"/>
        <end position="20"/>
    </location>
</feature>
<accession>A0A1M4XHW0</accession>
<dbReference type="PROSITE" id="PS51257">
    <property type="entry name" value="PROKAR_LIPOPROTEIN"/>
    <property type="match status" value="1"/>
</dbReference>
<dbReference type="EMBL" id="FQVD01000008">
    <property type="protein sequence ID" value="SHE92956.1"/>
    <property type="molecule type" value="Genomic_DNA"/>
</dbReference>
<evidence type="ECO:0000256" key="1">
    <source>
        <dbReference type="SAM" id="SignalP"/>
    </source>
</evidence>
<keyword evidence="1" id="KW-0732">Signal</keyword>
<keyword evidence="3" id="KW-1185">Reference proteome</keyword>
<dbReference type="RefSeq" id="WP_025074305.1">
    <property type="nucleotide sequence ID" value="NZ_FQVD01000008.1"/>
</dbReference>
<gene>
    <name evidence="2" type="ORF">SAMN05444349_10881</name>
</gene>
<feature type="chain" id="PRO_5030031171" description="DUF4847 domain-containing protein" evidence="1">
    <location>
        <begin position="21"/>
        <end position="162"/>
    </location>
</feature>
<dbReference type="STRING" id="871325.SAMN05444349_10881"/>
<dbReference type="Proteomes" id="UP000184436">
    <property type="component" value="Unassembled WGS sequence"/>
</dbReference>
<reference evidence="2 3" key="1">
    <citation type="submission" date="2016-11" db="EMBL/GenBank/DDBJ databases">
        <authorList>
            <person name="Jaros S."/>
            <person name="Januszkiewicz K."/>
            <person name="Wedrychowicz H."/>
        </authorList>
    </citation>
    <scope>NUCLEOTIDE SEQUENCE [LARGE SCALE GENOMIC DNA]</scope>
    <source>
        <strain evidence="2 3">DSM 26883</strain>
    </source>
</reference>
<dbReference type="OrthoDB" id="1050555at2"/>
<dbReference type="AlphaFoldDB" id="A0A1M4XHW0"/>
<evidence type="ECO:0008006" key="4">
    <source>
        <dbReference type="Google" id="ProtNLM"/>
    </source>
</evidence>
<sequence length="162" mass="18140">MKVIYKIVCLFMLLPLFAGCNDTDDVAAIFTGKTWKLSFIAREGETRMYEPFWGISKEETIKKLNLANTYTIKFEGIVEGDVIEGKINGTTVTSNLSGTWSANAKNNGFNATIKGQSDNDKLAENFLEGINAAASYQGDENNLYLIYKNSKGTFRMFFRVLK</sequence>
<proteinExistence type="predicted"/>
<dbReference type="InterPro" id="IPR038670">
    <property type="entry name" value="HslJ-like_sf"/>
</dbReference>
<dbReference type="CDD" id="cd14492">
    <property type="entry name" value="lipocalin_MxiM-like"/>
    <property type="match status" value="1"/>
</dbReference>
<organism evidence="2 3">
    <name type="scientific">Bacteroides faecichinchillae</name>
    <dbReference type="NCBI Taxonomy" id="871325"/>
    <lineage>
        <taxon>Bacteria</taxon>
        <taxon>Pseudomonadati</taxon>
        <taxon>Bacteroidota</taxon>
        <taxon>Bacteroidia</taxon>
        <taxon>Bacteroidales</taxon>
        <taxon>Bacteroidaceae</taxon>
        <taxon>Bacteroides</taxon>
    </lineage>
</organism>
<dbReference type="InterPro" id="IPR032316">
    <property type="entry name" value="DUF4847"/>
</dbReference>
<dbReference type="Gene3D" id="2.40.128.270">
    <property type="match status" value="1"/>
</dbReference>